<dbReference type="PANTHER" id="PTHR42811">
    <property type="entry name" value="SERINE ACETYLTRANSFERASE"/>
    <property type="match status" value="1"/>
</dbReference>
<dbReference type="InterPro" id="IPR045304">
    <property type="entry name" value="LbH_SAT"/>
</dbReference>
<dbReference type="SUPFAM" id="SSF51161">
    <property type="entry name" value="Trimeric LpxA-like enzymes"/>
    <property type="match status" value="1"/>
</dbReference>
<evidence type="ECO:0000313" key="5">
    <source>
        <dbReference type="Proteomes" id="UP000243985"/>
    </source>
</evidence>
<keyword evidence="1" id="KW-0028">Amino-acid biosynthesis</keyword>
<dbReference type="GO" id="GO:0016746">
    <property type="term" value="F:acyltransferase activity"/>
    <property type="evidence" value="ECO:0007669"/>
    <property type="project" value="UniProtKB-KW"/>
</dbReference>
<dbReference type="InterPro" id="IPR011004">
    <property type="entry name" value="Trimer_LpxA-like_sf"/>
</dbReference>
<evidence type="ECO:0000256" key="3">
    <source>
        <dbReference type="ARBA" id="ARBA00023315"/>
    </source>
</evidence>
<proteinExistence type="predicted"/>
<dbReference type="Proteomes" id="UP000243985">
    <property type="component" value="Unassembled WGS sequence"/>
</dbReference>
<dbReference type="GO" id="GO:0008652">
    <property type="term" value="P:amino acid biosynthetic process"/>
    <property type="evidence" value="ECO:0007669"/>
    <property type="project" value="UniProtKB-KW"/>
</dbReference>
<evidence type="ECO:0000313" key="4">
    <source>
        <dbReference type="EMBL" id="PTX01375.1"/>
    </source>
</evidence>
<accession>A0A2T5XS00</accession>
<organism evidence="4 5">
    <name type="scientific">Capnocytophaga leadbetteri</name>
    <dbReference type="NCBI Taxonomy" id="327575"/>
    <lineage>
        <taxon>Bacteria</taxon>
        <taxon>Pseudomonadati</taxon>
        <taxon>Bacteroidota</taxon>
        <taxon>Flavobacteriia</taxon>
        <taxon>Flavobacteriales</taxon>
        <taxon>Flavobacteriaceae</taxon>
        <taxon>Capnocytophaga</taxon>
    </lineage>
</organism>
<dbReference type="InterPro" id="IPR042122">
    <property type="entry name" value="Ser_AcTrfase_N_sf"/>
</dbReference>
<dbReference type="Gene3D" id="2.160.10.10">
    <property type="entry name" value="Hexapeptide repeat proteins"/>
    <property type="match status" value="1"/>
</dbReference>
<evidence type="ECO:0000256" key="1">
    <source>
        <dbReference type="ARBA" id="ARBA00022605"/>
    </source>
</evidence>
<reference evidence="4 5" key="1">
    <citation type="submission" date="2018-04" db="EMBL/GenBank/DDBJ databases">
        <title>Genomic Encyclopedia of Archaeal and Bacterial Type Strains, Phase II (KMG-II): from individual species to whole genera.</title>
        <authorList>
            <person name="Goeker M."/>
        </authorList>
    </citation>
    <scope>NUCLEOTIDE SEQUENCE [LARGE SCALE GENOMIC DNA]</scope>
    <source>
        <strain evidence="4 5">DSM 22902</strain>
    </source>
</reference>
<dbReference type="CDD" id="cd03354">
    <property type="entry name" value="LbH_SAT"/>
    <property type="match status" value="1"/>
</dbReference>
<keyword evidence="3" id="KW-0012">Acyltransferase</keyword>
<comment type="caution">
    <text evidence="4">The sequence shown here is derived from an EMBL/GenBank/DDBJ whole genome shotgun (WGS) entry which is preliminary data.</text>
</comment>
<sequence length="287" mass="32523">MGFIFLDMTKVNCADSFIEALYKESQTLQHHVSKQNITTFVEELFQFLFLIDERTCLSKANIEACYHNLKYDFITIVDDFIVEEYQKQQVGDYYDCILPDIYNKLKEDAQYFIESDPAAASLREVQITYPGFFAIMVYRIAHELWQRHIPLLPRILTEYAHSKTGIDIHPGAQIGVPFMIDHGTGTVIGETTVIGDYVKIYQSVTLGALSVSVEKAHTKRHPTIGDNVVIYSGATILGGETVIGHDSIIGGNVWLTCSIEPFTKVFHKGQIIVKDNEVYEEPINFVI</sequence>
<dbReference type="Gene3D" id="1.10.3130.10">
    <property type="entry name" value="serine acetyltransferase, domain 1"/>
    <property type="match status" value="1"/>
</dbReference>
<name>A0A2T5XS00_9FLAO</name>
<protein>
    <submittedName>
        <fullName evidence="4">Serine O-acetyltransferase</fullName>
    </submittedName>
</protein>
<evidence type="ECO:0000256" key="2">
    <source>
        <dbReference type="ARBA" id="ARBA00022679"/>
    </source>
</evidence>
<gene>
    <name evidence="4" type="ORF">C8P65_12135</name>
</gene>
<dbReference type="AlphaFoldDB" id="A0A2T5XS00"/>
<keyword evidence="2 4" id="KW-0808">Transferase</keyword>
<dbReference type="EMBL" id="QBKG01000021">
    <property type="protein sequence ID" value="PTX01375.1"/>
    <property type="molecule type" value="Genomic_DNA"/>
</dbReference>